<feature type="compositionally biased region" description="Low complexity" evidence="3">
    <location>
        <begin position="219"/>
        <end position="234"/>
    </location>
</feature>
<name>A0ABR1YYM2_9PEZI</name>
<sequence length="368" mass="38681">MSSFLSSVLSSIGSGGAGQSQAPSQSRPPAPTRTSSTTGPAAQSVRTNGTADRAPPPSAPKRKAENDADNARVKAPRKEAVAPARPSPISRTGTSSPLPRPTTKPVAPSSSSNIPYRGTAQASAPTNNARKAAPSAASSASKPAASVGTAKPAMSKPAPAAAAKSASSAPPKKGSFQEIMARAKAAQEASRTVGSIKHKPVEKLSKKDKLAQEAEAKAKQGTAAASRAAPKAQAKGPEPKNSKPSEPEKKKPADLGYQGTMRPSPSTYQGTMNKGSALKSRSGSYDRSRSTSLGARPPPKRYSYYGEDDEDMDDEEDYDSESDMEAGVFDVDREEQEALRIARREDELALKEEEELKRKKLERKKIGR</sequence>
<evidence type="ECO:0000256" key="1">
    <source>
        <dbReference type="ARBA" id="ARBA00006461"/>
    </source>
</evidence>
<evidence type="ECO:0008006" key="6">
    <source>
        <dbReference type="Google" id="ProtNLM"/>
    </source>
</evidence>
<dbReference type="Pfam" id="PF08243">
    <property type="entry name" value="SPT2"/>
    <property type="match status" value="1"/>
</dbReference>
<evidence type="ECO:0000256" key="3">
    <source>
        <dbReference type="SAM" id="MobiDB-lite"/>
    </source>
</evidence>
<reference evidence="4 5" key="1">
    <citation type="submission" date="2024-04" db="EMBL/GenBank/DDBJ databases">
        <title>Phyllosticta paracitricarpa is synonymous to the EU quarantine fungus P. citricarpa based on phylogenomic analyses.</title>
        <authorList>
            <consortium name="Lawrence Berkeley National Laboratory"/>
            <person name="Van Ingen-Buijs V.A."/>
            <person name="Van Westerhoven A.C."/>
            <person name="Haridas S."/>
            <person name="Skiadas P."/>
            <person name="Martin F."/>
            <person name="Groenewald J.Z."/>
            <person name="Crous P.W."/>
            <person name="Seidl M.F."/>
        </authorList>
    </citation>
    <scope>NUCLEOTIDE SEQUENCE [LARGE SCALE GENOMIC DNA]</scope>
    <source>
        <strain evidence="4 5">CBS 123374</strain>
    </source>
</reference>
<evidence type="ECO:0000256" key="2">
    <source>
        <dbReference type="ARBA" id="ARBA00023054"/>
    </source>
</evidence>
<protein>
    <recommendedName>
        <fullName evidence="6">SPT2 chromatin protein</fullName>
    </recommendedName>
</protein>
<feature type="compositionally biased region" description="Low complexity" evidence="3">
    <location>
        <begin position="1"/>
        <end position="12"/>
    </location>
</feature>
<gene>
    <name evidence="4" type="ORF">HDK90DRAFT_134748</name>
</gene>
<feature type="compositionally biased region" description="Polar residues" evidence="3">
    <location>
        <begin position="108"/>
        <end position="129"/>
    </location>
</feature>
<evidence type="ECO:0000313" key="5">
    <source>
        <dbReference type="Proteomes" id="UP001492380"/>
    </source>
</evidence>
<dbReference type="InterPro" id="IPR013256">
    <property type="entry name" value="Chromatin_SPT2"/>
</dbReference>
<proteinExistence type="inferred from homology"/>
<feature type="compositionally biased region" description="Acidic residues" evidence="3">
    <location>
        <begin position="306"/>
        <end position="324"/>
    </location>
</feature>
<feature type="compositionally biased region" description="Polar residues" evidence="3">
    <location>
        <begin position="261"/>
        <end position="283"/>
    </location>
</feature>
<organism evidence="4 5">
    <name type="scientific">Phyllosticta capitalensis</name>
    <dbReference type="NCBI Taxonomy" id="121624"/>
    <lineage>
        <taxon>Eukaryota</taxon>
        <taxon>Fungi</taxon>
        <taxon>Dikarya</taxon>
        <taxon>Ascomycota</taxon>
        <taxon>Pezizomycotina</taxon>
        <taxon>Dothideomycetes</taxon>
        <taxon>Dothideomycetes incertae sedis</taxon>
        <taxon>Botryosphaeriales</taxon>
        <taxon>Phyllostictaceae</taxon>
        <taxon>Phyllosticta</taxon>
    </lineage>
</organism>
<comment type="caution">
    <text evidence="4">The sequence shown here is derived from an EMBL/GenBank/DDBJ whole genome shotgun (WGS) entry which is preliminary data.</text>
</comment>
<feature type="compositionally biased region" description="Basic and acidic residues" evidence="3">
    <location>
        <begin position="237"/>
        <end position="253"/>
    </location>
</feature>
<accession>A0ABR1YYM2</accession>
<evidence type="ECO:0000313" key="4">
    <source>
        <dbReference type="EMBL" id="KAK8243812.1"/>
    </source>
</evidence>
<dbReference type="EMBL" id="JBBWRZ010000002">
    <property type="protein sequence ID" value="KAK8243812.1"/>
    <property type="molecule type" value="Genomic_DNA"/>
</dbReference>
<keyword evidence="2" id="KW-0175">Coiled coil</keyword>
<feature type="compositionally biased region" description="Basic and acidic residues" evidence="3">
    <location>
        <begin position="62"/>
        <end position="80"/>
    </location>
</feature>
<dbReference type="SMART" id="SM00784">
    <property type="entry name" value="SPT2"/>
    <property type="match status" value="1"/>
</dbReference>
<dbReference type="Proteomes" id="UP001492380">
    <property type="component" value="Unassembled WGS sequence"/>
</dbReference>
<feature type="region of interest" description="Disordered" evidence="3">
    <location>
        <begin position="1"/>
        <end position="332"/>
    </location>
</feature>
<feature type="compositionally biased region" description="Low complexity" evidence="3">
    <location>
        <begin position="32"/>
        <end position="42"/>
    </location>
</feature>
<feature type="compositionally biased region" description="Basic and acidic residues" evidence="3">
    <location>
        <begin position="199"/>
        <end position="218"/>
    </location>
</feature>
<feature type="compositionally biased region" description="Low complexity" evidence="3">
    <location>
        <begin position="131"/>
        <end position="174"/>
    </location>
</feature>
<keyword evidence="5" id="KW-1185">Reference proteome</keyword>
<comment type="similarity">
    <text evidence="1">Belongs to the SPT2 family.</text>
</comment>